<dbReference type="InterPro" id="IPR002575">
    <property type="entry name" value="Aminoglycoside_PTrfase"/>
</dbReference>
<evidence type="ECO:0000313" key="3">
    <source>
        <dbReference type="Proteomes" id="UP001500449"/>
    </source>
</evidence>
<evidence type="ECO:0000259" key="1">
    <source>
        <dbReference type="Pfam" id="PF01636"/>
    </source>
</evidence>
<dbReference type="PANTHER" id="PTHR21310:SF40">
    <property type="entry name" value="AMINOGLYCOSIDE PHOSPHOTRANSFERASE DOMAIN-CONTAINING PROTEIN-RELATED"/>
    <property type="match status" value="1"/>
</dbReference>
<dbReference type="CDD" id="cd05154">
    <property type="entry name" value="ACAD10_11_N-like"/>
    <property type="match status" value="1"/>
</dbReference>
<organism evidence="2 3">
    <name type="scientific">Pseudonocardia ailaonensis</name>
    <dbReference type="NCBI Taxonomy" id="367279"/>
    <lineage>
        <taxon>Bacteria</taxon>
        <taxon>Bacillati</taxon>
        <taxon>Actinomycetota</taxon>
        <taxon>Actinomycetes</taxon>
        <taxon>Pseudonocardiales</taxon>
        <taxon>Pseudonocardiaceae</taxon>
        <taxon>Pseudonocardia</taxon>
    </lineage>
</organism>
<protein>
    <submittedName>
        <fullName evidence="2">Phosphotransferase family protein</fullName>
    </submittedName>
</protein>
<dbReference type="PANTHER" id="PTHR21310">
    <property type="entry name" value="AMINOGLYCOSIDE PHOSPHOTRANSFERASE-RELATED-RELATED"/>
    <property type="match status" value="1"/>
</dbReference>
<dbReference type="InterPro" id="IPR051678">
    <property type="entry name" value="AGP_Transferase"/>
</dbReference>
<dbReference type="Pfam" id="PF01636">
    <property type="entry name" value="APH"/>
    <property type="match status" value="1"/>
</dbReference>
<accession>A0ABN2NPY9</accession>
<dbReference type="Gene3D" id="3.90.1200.10">
    <property type="match status" value="1"/>
</dbReference>
<dbReference type="InterPro" id="IPR041726">
    <property type="entry name" value="ACAD10_11_N"/>
</dbReference>
<feature type="domain" description="Aminoglycoside phosphotransferase" evidence="1">
    <location>
        <begin position="47"/>
        <end position="272"/>
    </location>
</feature>
<dbReference type="RefSeq" id="WP_344428003.1">
    <property type="nucleotide sequence ID" value="NZ_BAAAQK010000032.1"/>
</dbReference>
<evidence type="ECO:0000313" key="2">
    <source>
        <dbReference type="EMBL" id="GAA1880357.1"/>
    </source>
</evidence>
<name>A0ABN2NPY9_9PSEU</name>
<reference evidence="2 3" key="1">
    <citation type="journal article" date="2019" name="Int. J. Syst. Evol. Microbiol.">
        <title>The Global Catalogue of Microorganisms (GCM) 10K type strain sequencing project: providing services to taxonomists for standard genome sequencing and annotation.</title>
        <authorList>
            <consortium name="The Broad Institute Genomics Platform"/>
            <consortium name="The Broad Institute Genome Sequencing Center for Infectious Disease"/>
            <person name="Wu L."/>
            <person name="Ma J."/>
        </authorList>
    </citation>
    <scope>NUCLEOTIDE SEQUENCE [LARGE SCALE GENOMIC DNA]</scope>
    <source>
        <strain evidence="2 3">JCM 16009</strain>
    </source>
</reference>
<sequence>MDDGIDTGIDAGDSAGADAVPAKALTEWLRAEVPEVAVGTAGDGPVTVQRISGGHSNLTYRIVDANGVAWALRRPPTGGVLATAHDMGREWGFIAALAPTAVPVPVPVAFCADHDVIGADFYLMRFVDGQVLGDAEAGADMPLAVRHAAGLACADTLAELHAVDPDAVGLGRLRRPGSYLERQLRRWHRQAHESSIEDLSALDTAHDLLTARQPADEEQVIAHGDYRPGNLSFDRAGHVAAIFDWELATIGEPLADLGYLLASWGRPGDTVPGITAGPTVLEGWPERDEIVARYAEKSGRGERIAAQSTYFEAFARWRFACIGAGVYTRYQAGHMGERPDEEELRTRHDDVQIQARRAVDMLS</sequence>
<gene>
    <name evidence="2" type="ORF">GCM10009836_72070</name>
</gene>
<dbReference type="Proteomes" id="UP001500449">
    <property type="component" value="Unassembled WGS sequence"/>
</dbReference>
<proteinExistence type="predicted"/>
<comment type="caution">
    <text evidence="2">The sequence shown here is derived from an EMBL/GenBank/DDBJ whole genome shotgun (WGS) entry which is preliminary data.</text>
</comment>
<keyword evidence="3" id="KW-1185">Reference proteome</keyword>
<dbReference type="SUPFAM" id="SSF56112">
    <property type="entry name" value="Protein kinase-like (PK-like)"/>
    <property type="match status" value="1"/>
</dbReference>
<dbReference type="Gene3D" id="3.30.200.20">
    <property type="entry name" value="Phosphorylase Kinase, domain 1"/>
    <property type="match status" value="1"/>
</dbReference>
<dbReference type="EMBL" id="BAAAQK010000032">
    <property type="protein sequence ID" value="GAA1880357.1"/>
    <property type="molecule type" value="Genomic_DNA"/>
</dbReference>
<dbReference type="InterPro" id="IPR011009">
    <property type="entry name" value="Kinase-like_dom_sf"/>
</dbReference>